<keyword evidence="5" id="KW-0256">Endoplasmic reticulum</keyword>
<dbReference type="PANTHER" id="PTHR19315">
    <property type="entry name" value="ER MEMBRANE PROTEIN COMPLEX SUBUNIT 4"/>
    <property type="match status" value="1"/>
</dbReference>
<keyword evidence="11" id="KW-1185">Reference proteome</keyword>
<comment type="caution">
    <text evidence="10">The sequence shown here is derived from an EMBL/GenBank/DDBJ whole genome shotgun (WGS) entry which is preliminary data.</text>
</comment>
<evidence type="ECO:0000256" key="4">
    <source>
        <dbReference type="ARBA" id="ARBA00022692"/>
    </source>
</evidence>
<feature type="transmembrane region" description="Helical" evidence="9">
    <location>
        <begin position="84"/>
        <end position="103"/>
    </location>
</feature>
<sequence>MADFLKYSMQFEGNQSGTIDRKRVADPPGYQPSAARDAVSTSVSSSKEMEQLEAKQTALYGRAQGVFKNVGFMCFMMWMSGSQIHLFSIMMTVSGIYQPLMAIMNSRQMFPPEASEGGKLNIFVPRMIFIFIQGAGLAFGAWKLHTMGLLPTHASDFVSSLSVPVNKEFSSAGTSLV</sequence>
<evidence type="ECO:0000256" key="3">
    <source>
        <dbReference type="ARBA" id="ARBA00020820"/>
    </source>
</evidence>
<evidence type="ECO:0000256" key="8">
    <source>
        <dbReference type="SAM" id="MobiDB-lite"/>
    </source>
</evidence>
<dbReference type="InterPro" id="IPR009445">
    <property type="entry name" value="TMEM85/Emc4"/>
</dbReference>
<evidence type="ECO:0000256" key="9">
    <source>
        <dbReference type="SAM" id="Phobius"/>
    </source>
</evidence>
<proteinExistence type="inferred from homology"/>
<dbReference type="Proteomes" id="UP001497392">
    <property type="component" value="Unassembled WGS sequence"/>
</dbReference>
<dbReference type="EMBL" id="CAXHTA020000003">
    <property type="protein sequence ID" value="CAL5220413.1"/>
    <property type="molecule type" value="Genomic_DNA"/>
</dbReference>
<protein>
    <recommendedName>
        <fullName evidence="3">ER membrane protein complex subunit 4</fullName>
    </recommendedName>
</protein>
<keyword evidence="6 9" id="KW-1133">Transmembrane helix</keyword>
<name>A0ABP1FKD4_9CHLO</name>
<evidence type="ECO:0000256" key="7">
    <source>
        <dbReference type="ARBA" id="ARBA00023136"/>
    </source>
</evidence>
<reference evidence="10 11" key="1">
    <citation type="submission" date="2024-06" db="EMBL/GenBank/DDBJ databases">
        <authorList>
            <person name="Kraege A."/>
            <person name="Thomma B."/>
        </authorList>
    </citation>
    <scope>NUCLEOTIDE SEQUENCE [LARGE SCALE GENOMIC DNA]</scope>
</reference>
<evidence type="ECO:0000313" key="10">
    <source>
        <dbReference type="EMBL" id="CAL5220413.1"/>
    </source>
</evidence>
<accession>A0ABP1FKD4</accession>
<keyword evidence="7 9" id="KW-0472">Membrane</keyword>
<gene>
    <name evidence="10" type="primary">g2424</name>
    <name evidence="10" type="ORF">VP750_LOCUS2072</name>
</gene>
<evidence type="ECO:0000313" key="11">
    <source>
        <dbReference type="Proteomes" id="UP001497392"/>
    </source>
</evidence>
<comment type="subcellular location">
    <subcellularLocation>
        <location evidence="1">Endoplasmic reticulum membrane</location>
        <topology evidence="1">Multi-pass membrane protein</topology>
    </subcellularLocation>
</comment>
<evidence type="ECO:0000256" key="2">
    <source>
        <dbReference type="ARBA" id="ARBA00007715"/>
    </source>
</evidence>
<evidence type="ECO:0000256" key="1">
    <source>
        <dbReference type="ARBA" id="ARBA00004477"/>
    </source>
</evidence>
<evidence type="ECO:0000256" key="6">
    <source>
        <dbReference type="ARBA" id="ARBA00022989"/>
    </source>
</evidence>
<evidence type="ECO:0000256" key="5">
    <source>
        <dbReference type="ARBA" id="ARBA00022824"/>
    </source>
</evidence>
<keyword evidence="4 9" id="KW-0812">Transmembrane</keyword>
<feature type="region of interest" description="Disordered" evidence="8">
    <location>
        <begin position="18"/>
        <end position="43"/>
    </location>
</feature>
<feature type="transmembrane region" description="Helical" evidence="9">
    <location>
        <begin position="123"/>
        <end position="142"/>
    </location>
</feature>
<dbReference type="Pfam" id="PF06417">
    <property type="entry name" value="EMC4"/>
    <property type="match status" value="1"/>
</dbReference>
<organism evidence="10 11">
    <name type="scientific">Coccomyxa viridis</name>
    <dbReference type="NCBI Taxonomy" id="1274662"/>
    <lineage>
        <taxon>Eukaryota</taxon>
        <taxon>Viridiplantae</taxon>
        <taxon>Chlorophyta</taxon>
        <taxon>core chlorophytes</taxon>
        <taxon>Trebouxiophyceae</taxon>
        <taxon>Trebouxiophyceae incertae sedis</taxon>
        <taxon>Coccomyxaceae</taxon>
        <taxon>Coccomyxa</taxon>
    </lineage>
</organism>
<comment type="similarity">
    <text evidence="2">Belongs to the EMC4 family.</text>
</comment>